<feature type="transmembrane region" description="Helical" evidence="9">
    <location>
        <begin position="21"/>
        <end position="39"/>
    </location>
</feature>
<evidence type="ECO:0000256" key="7">
    <source>
        <dbReference type="ARBA" id="ARBA00023136"/>
    </source>
</evidence>
<feature type="transmembrane region" description="Helical" evidence="9">
    <location>
        <begin position="51"/>
        <end position="68"/>
    </location>
</feature>
<keyword evidence="5 9" id="KW-0812">Transmembrane</keyword>
<keyword evidence="6 9" id="KW-1133">Transmembrane helix</keyword>
<sequence>MSKLKTLNKLLNRFEEVTVGIALIVAVTLTFIEVVLRKFFGSSLGFTQELVVYLLIYTGLIGAAIGVREKVHLGVDLAIKQFPVKWQKGFVIITTMLCVLFTTIITILGIQQVINIALFGQVTPEMEIPLYVPLLIVPLAFGLMTIRFIQELIHVFKTPANEILQQEEGAY</sequence>
<dbReference type="GO" id="GO:0022857">
    <property type="term" value="F:transmembrane transporter activity"/>
    <property type="evidence" value="ECO:0007669"/>
    <property type="project" value="TreeGrafter"/>
</dbReference>
<dbReference type="InterPro" id="IPR007387">
    <property type="entry name" value="TRAP_DctQ"/>
</dbReference>
<gene>
    <name evidence="11" type="ORF">NC797_02050</name>
</gene>
<organism evidence="11 12">
    <name type="scientific">Terrihalobacillus insolitus</name>
    <dbReference type="NCBI Taxonomy" id="2950438"/>
    <lineage>
        <taxon>Bacteria</taxon>
        <taxon>Bacillati</taxon>
        <taxon>Bacillota</taxon>
        <taxon>Bacilli</taxon>
        <taxon>Bacillales</taxon>
        <taxon>Bacillaceae</taxon>
        <taxon>Terrihalobacillus</taxon>
    </lineage>
</organism>
<evidence type="ECO:0000256" key="5">
    <source>
        <dbReference type="ARBA" id="ARBA00022692"/>
    </source>
</evidence>
<dbReference type="InterPro" id="IPR055348">
    <property type="entry name" value="DctQ"/>
</dbReference>
<keyword evidence="4" id="KW-0997">Cell inner membrane</keyword>
<feature type="transmembrane region" description="Helical" evidence="9">
    <location>
        <begin position="89"/>
        <end position="110"/>
    </location>
</feature>
<evidence type="ECO:0000256" key="1">
    <source>
        <dbReference type="ARBA" id="ARBA00004429"/>
    </source>
</evidence>
<comment type="caution">
    <text evidence="11">The sequence shown here is derived from an EMBL/GenBank/DDBJ whole genome shotgun (WGS) entry which is preliminary data.</text>
</comment>
<dbReference type="Pfam" id="PF04290">
    <property type="entry name" value="DctQ"/>
    <property type="match status" value="1"/>
</dbReference>
<dbReference type="GO" id="GO:0005886">
    <property type="term" value="C:plasma membrane"/>
    <property type="evidence" value="ECO:0007669"/>
    <property type="project" value="UniProtKB-SubCell"/>
</dbReference>
<keyword evidence="7 9" id="KW-0472">Membrane</keyword>
<comment type="subcellular location">
    <subcellularLocation>
        <location evidence="1">Cell inner membrane</location>
        <topology evidence="1">Multi-pass membrane protein</topology>
    </subcellularLocation>
</comment>
<keyword evidence="3" id="KW-1003">Cell membrane</keyword>
<dbReference type="Proteomes" id="UP001145050">
    <property type="component" value="Unassembled WGS sequence"/>
</dbReference>
<feature type="transmembrane region" description="Helical" evidence="9">
    <location>
        <begin position="130"/>
        <end position="149"/>
    </location>
</feature>
<evidence type="ECO:0000313" key="12">
    <source>
        <dbReference type="Proteomes" id="UP001145050"/>
    </source>
</evidence>
<dbReference type="PANTHER" id="PTHR35011:SF2">
    <property type="entry name" value="2,3-DIKETO-L-GULONATE TRAP TRANSPORTER SMALL PERMEASE PROTEIN YIAM"/>
    <property type="match status" value="1"/>
</dbReference>
<dbReference type="GO" id="GO:0015740">
    <property type="term" value="P:C4-dicarboxylate transport"/>
    <property type="evidence" value="ECO:0007669"/>
    <property type="project" value="TreeGrafter"/>
</dbReference>
<evidence type="ECO:0000256" key="4">
    <source>
        <dbReference type="ARBA" id="ARBA00022519"/>
    </source>
</evidence>
<evidence type="ECO:0000256" key="3">
    <source>
        <dbReference type="ARBA" id="ARBA00022475"/>
    </source>
</evidence>
<dbReference type="AlphaFoldDB" id="A0A9X3WRC9"/>
<dbReference type="RefSeq" id="WP_272434963.1">
    <property type="nucleotide sequence ID" value="NZ_JAMQKB010000001.1"/>
</dbReference>
<evidence type="ECO:0000313" key="11">
    <source>
        <dbReference type="EMBL" id="MDC3423288.1"/>
    </source>
</evidence>
<dbReference type="PANTHER" id="PTHR35011">
    <property type="entry name" value="2,3-DIKETO-L-GULONATE TRAP TRANSPORTER SMALL PERMEASE PROTEIN YIAM"/>
    <property type="match status" value="1"/>
</dbReference>
<proteinExistence type="inferred from homology"/>
<evidence type="ECO:0000256" key="9">
    <source>
        <dbReference type="SAM" id="Phobius"/>
    </source>
</evidence>
<evidence type="ECO:0000256" key="8">
    <source>
        <dbReference type="ARBA" id="ARBA00038436"/>
    </source>
</evidence>
<evidence type="ECO:0000256" key="6">
    <source>
        <dbReference type="ARBA" id="ARBA00022989"/>
    </source>
</evidence>
<dbReference type="EMBL" id="JAMQKB010000001">
    <property type="protein sequence ID" value="MDC3423288.1"/>
    <property type="molecule type" value="Genomic_DNA"/>
</dbReference>
<keyword evidence="12" id="KW-1185">Reference proteome</keyword>
<accession>A0A9X3WRC9</accession>
<reference evidence="11" key="1">
    <citation type="submission" date="2022-06" db="EMBL/GenBank/DDBJ databases">
        <title>Aquibacillus sp. a new bacterium isolated from soil saline samples.</title>
        <authorList>
            <person name="Galisteo C."/>
            <person name="De La Haba R."/>
            <person name="Sanchez-Porro C."/>
            <person name="Ventosa A."/>
        </authorList>
    </citation>
    <scope>NUCLEOTIDE SEQUENCE</scope>
    <source>
        <strain evidence="11">3ASR75-11</strain>
    </source>
</reference>
<evidence type="ECO:0000259" key="10">
    <source>
        <dbReference type="Pfam" id="PF04290"/>
    </source>
</evidence>
<protein>
    <submittedName>
        <fullName evidence="11">TRAP transporter small permease</fullName>
    </submittedName>
</protein>
<comment type="similarity">
    <text evidence="8">Belongs to the TRAP transporter small permease family.</text>
</comment>
<keyword evidence="2" id="KW-0813">Transport</keyword>
<evidence type="ECO:0000256" key="2">
    <source>
        <dbReference type="ARBA" id="ARBA00022448"/>
    </source>
</evidence>
<name>A0A9X3WRC9_9BACI</name>
<feature type="domain" description="Tripartite ATP-independent periplasmic transporters DctQ component" evidence="10">
    <location>
        <begin position="27"/>
        <end position="157"/>
    </location>
</feature>